<dbReference type="NCBIfam" id="TIGR00254">
    <property type="entry name" value="GGDEF"/>
    <property type="match status" value="1"/>
</dbReference>
<dbReference type="Pfam" id="PF00990">
    <property type="entry name" value="GGDEF"/>
    <property type="match status" value="1"/>
</dbReference>
<dbReference type="InterPro" id="IPR050706">
    <property type="entry name" value="Cyclic-di-GMP_PDE-like"/>
</dbReference>
<dbReference type="InterPro" id="IPR035919">
    <property type="entry name" value="EAL_sf"/>
</dbReference>
<dbReference type="Proteomes" id="UP000009325">
    <property type="component" value="Unassembled WGS sequence"/>
</dbReference>
<feature type="compositionally biased region" description="Basic and acidic residues" evidence="1">
    <location>
        <begin position="682"/>
        <end position="703"/>
    </location>
</feature>
<dbReference type="Gene3D" id="3.20.20.450">
    <property type="entry name" value="EAL domain"/>
    <property type="match status" value="1"/>
</dbReference>
<dbReference type="EMBL" id="CALZ01000148">
    <property type="protein sequence ID" value="CCK84481.1"/>
    <property type="molecule type" value="Genomic_DNA"/>
</dbReference>
<feature type="domain" description="EAL" evidence="2">
    <location>
        <begin position="291"/>
        <end position="545"/>
    </location>
</feature>
<dbReference type="InterPro" id="IPR000160">
    <property type="entry name" value="GGDEF_dom"/>
</dbReference>
<dbReference type="InterPro" id="IPR043128">
    <property type="entry name" value="Rev_trsase/Diguanyl_cyclase"/>
</dbReference>
<dbReference type="InterPro" id="IPR029787">
    <property type="entry name" value="Nucleotide_cyclase"/>
</dbReference>
<feature type="region of interest" description="Disordered" evidence="1">
    <location>
        <begin position="682"/>
        <end position="704"/>
    </location>
</feature>
<evidence type="ECO:0000259" key="3">
    <source>
        <dbReference type="PROSITE" id="PS50887"/>
    </source>
</evidence>
<reference evidence="4 5" key="1">
    <citation type="submission" date="2012-08" db="EMBL/GenBank/DDBJ databases">
        <title>Draft Genome Sequences of Lactobacillus equicursoris CIP 110162T, isolated from thoroughbred racehorse feces and Lactobacillus sp. CRBIP 24.137 isolated from urine of human.</title>
        <authorList>
            <person name="Cousin S."/>
            <person name="Loux V."/>
            <person name="Ma L."/>
            <person name="Creno S."/>
            <person name="Clermont D."/>
            <person name="Bizet C."/>
            <person name="Bouchier C."/>
        </authorList>
    </citation>
    <scope>NUCLEOTIDE SEQUENCE [LARGE SCALE GENOMIC DNA]</scope>
    <source>
        <strain evidence="4 5">66c</strain>
    </source>
</reference>
<evidence type="ECO:0000259" key="2">
    <source>
        <dbReference type="PROSITE" id="PS50883"/>
    </source>
</evidence>
<dbReference type="SUPFAM" id="SSF55073">
    <property type="entry name" value="Nucleotide cyclase"/>
    <property type="match status" value="1"/>
</dbReference>
<dbReference type="PANTHER" id="PTHR33121">
    <property type="entry name" value="CYCLIC DI-GMP PHOSPHODIESTERASE PDEF"/>
    <property type="match status" value="1"/>
</dbReference>
<evidence type="ECO:0000313" key="5">
    <source>
        <dbReference type="Proteomes" id="UP000009325"/>
    </source>
</evidence>
<dbReference type="OrthoDB" id="2315942at2"/>
<accession>K0NV54</accession>
<dbReference type="GO" id="GO:0071111">
    <property type="term" value="F:cyclic-guanylate-specific phosphodiesterase activity"/>
    <property type="evidence" value="ECO:0007669"/>
    <property type="project" value="InterPro"/>
</dbReference>
<dbReference type="AlphaFoldDB" id="K0NV54"/>
<dbReference type="SMART" id="SM00267">
    <property type="entry name" value="GGDEF"/>
    <property type="match status" value="1"/>
</dbReference>
<comment type="caution">
    <text evidence="4">The sequence shown here is derived from an EMBL/GenBank/DDBJ whole genome shotgun (WGS) entry which is preliminary data.</text>
</comment>
<dbReference type="SUPFAM" id="SSF141868">
    <property type="entry name" value="EAL domain-like"/>
    <property type="match status" value="1"/>
</dbReference>
<organism evidence="4 5">
    <name type="scientific">Lactobacillus equicursoris 66c</name>
    <dbReference type="NCBI Taxonomy" id="872326"/>
    <lineage>
        <taxon>Bacteria</taxon>
        <taxon>Bacillati</taxon>
        <taxon>Bacillota</taxon>
        <taxon>Bacilli</taxon>
        <taxon>Lactobacillales</taxon>
        <taxon>Lactobacillaceae</taxon>
        <taxon>Lactobacillus</taxon>
    </lineage>
</organism>
<evidence type="ECO:0000313" key="4">
    <source>
        <dbReference type="EMBL" id="CCK84481.1"/>
    </source>
</evidence>
<gene>
    <name evidence="4" type="ORF">BN146_09695</name>
</gene>
<dbReference type="PROSITE" id="PS50887">
    <property type="entry name" value="GGDEF"/>
    <property type="match status" value="1"/>
</dbReference>
<protein>
    <submittedName>
        <fullName evidence="4">Uncharacterized protein</fullName>
    </submittedName>
</protein>
<sequence>MTELYEFSNTERKCFERLNFGLAIFQIAEKRLLPLLVSDGLCQFYQLPRPRLLDHLASSNYLAQNLIGAKQQLLSSRAKLGDTYHTVLLHAAEQDVDGYQLLYVDFLDFGEDRVNQKKTAQTPLLPLADHFQDTLTNLFNGDYLMRFGQDYLTSKLQQGDLPLVLMFNIVGMHSYNERFGYQAGDAFLYKFSQELLTTFAEDLVVRYGDDHFIVLSVKHDYIDKIKRLEDFTTRNYKIAGIKAGIYYYSDSGESIKSAIDKARRALQYTGSDLTQIYHVFDDDVKDCYVNHDYVLTHFQEALDKRWIQPYYQAELRTLTGEVAGFEALARWIDPERGLLSPASFVGILEDTHLITQLDLAIITQVCERLSYLYQNGLPVVPVSVNLSPIDFQVADIFQEVDNIRQKHKIPAHFLNIEILESTLTSVPQQLHRAITKFHAAGYQIWMDDFGSGYSSLNNLKDFNFDLLKIDMIFLRNFTKNNKSKIILREIVDMAKRLGIHTLCEGVENQDQADFLREIGCEHLQGFLFSRPLPLMNIIQKTNEWVYEPVDMNDYYDKVGMTNLLSDPMIEPISQGIKLLSVPLALIERRDGKIKYCFINQAHHNSLEKFSLSMADWERFMNEDEYSRKLLLRLMTDSKASNQRIGSHLDGQIYLEVKYLASYQTRDMFVVSMKNFNNYLDKTRQDKTRQDKTRQDKTRQDKTRQVKSQHPVVLTFYYTLDFKPNHQAAFFSIEAAQALASVDSDLGLWVFLFVQVMQVTGRLQVVDVVNLYAPAAVASLLALSNHAGQGFFIASSLA</sequence>
<dbReference type="InterPro" id="IPR001633">
    <property type="entry name" value="EAL_dom"/>
</dbReference>
<dbReference type="SMART" id="SM00052">
    <property type="entry name" value="EAL"/>
    <property type="match status" value="1"/>
</dbReference>
<proteinExistence type="predicted"/>
<dbReference type="CDD" id="cd01948">
    <property type="entry name" value="EAL"/>
    <property type="match status" value="1"/>
</dbReference>
<dbReference type="Pfam" id="PF00563">
    <property type="entry name" value="EAL"/>
    <property type="match status" value="1"/>
</dbReference>
<evidence type="ECO:0000256" key="1">
    <source>
        <dbReference type="SAM" id="MobiDB-lite"/>
    </source>
</evidence>
<dbReference type="Gene3D" id="3.30.70.270">
    <property type="match status" value="1"/>
</dbReference>
<feature type="domain" description="GGDEF" evidence="3">
    <location>
        <begin position="160"/>
        <end position="282"/>
    </location>
</feature>
<name>K0NV54_9LACO</name>
<dbReference type="PANTHER" id="PTHR33121:SF70">
    <property type="entry name" value="SIGNALING PROTEIN YKOW"/>
    <property type="match status" value="1"/>
</dbReference>
<dbReference type="PROSITE" id="PS50883">
    <property type="entry name" value="EAL"/>
    <property type="match status" value="1"/>
</dbReference>